<organism evidence="5 6">
    <name type="scientific">Brachionus plicatilis</name>
    <name type="common">Marine rotifer</name>
    <name type="synonym">Brachionus muelleri</name>
    <dbReference type="NCBI Taxonomy" id="10195"/>
    <lineage>
        <taxon>Eukaryota</taxon>
        <taxon>Metazoa</taxon>
        <taxon>Spiralia</taxon>
        <taxon>Gnathifera</taxon>
        <taxon>Rotifera</taxon>
        <taxon>Eurotatoria</taxon>
        <taxon>Monogononta</taxon>
        <taxon>Pseudotrocha</taxon>
        <taxon>Ploima</taxon>
        <taxon>Brachionidae</taxon>
        <taxon>Brachionus</taxon>
    </lineage>
</organism>
<feature type="coiled-coil region" evidence="3">
    <location>
        <begin position="178"/>
        <end position="212"/>
    </location>
</feature>
<keyword evidence="2" id="KW-0106">Calcium</keyword>
<protein>
    <submittedName>
        <fullName evidence="5">Ras and EF-hand domain-containing-like</fullName>
    </submittedName>
</protein>
<dbReference type="SMART" id="SM00054">
    <property type="entry name" value="EFh"/>
    <property type="match status" value="2"/>
</dbReference>
<evidence type="ECO:0000259" key="4">
    <source>
        <dbReference type="PROSITE" id="PS50222"/>
    </source>
</evidence>
<accession>A0A3M7SW43</accession>
<dbReference type="EMBL" id="REGN01000688">
    <property type="protein sequence ID" value="RNA39993.1"/>
    <property type="molecule type" value="Genomic_DNA"/>
</dbReference>
<evidence type="ECO:0000256" key="2">
    <source>
        <dbReference type="ARBA" id="ARBA00022837"/>
    </source>
</evidence>
<keyword evidence="3" id="KW-0175">Coiled coil</keyword>
<feature type="coiled-coil region" evidence="3">
    <location>
        <begin position="310"/>
        <end position="347"/>
    </location>
</feature>
<dbReference type="PANTHER" id="PTHR46311:SF3">
    <property type="entry name" value="CALCIUM-BINDING PROTEIN 8"/>
    <property type="match status" value="1"/>
</dbReference>
<dbReference type="OrthoDB" id="9989112at2759"/>
<dbReference type="SUPFAM" id="SSF47473">
    <property type="entry name" value="EF-hand"/>
    <property type="match status" value="1"/>
</dbReference>
<proteinExistence type="predicted"/>
<dbReference type="PROSITE" id="PS00018">
    <property type="entry name" value="EF_HAND_1"/>
    <property type="match status" value="1"/>
</dbReference>
<reference evidence="5 6" key="1">
    <citation type="journal article" date="2018" name="Sci. Rep.">
        <title>Genomic signatures of local adaptation to the degree of environmental predictability in rotifers.</title>
        <authorList>
            <person name="Franch-Gras L."/>
            <person name="Hahn C."/>
            <person name="Garcia-Roger E.M."/>
            <person name="Carmona M.J."/>
            <person name="Serra M."/>
            <person name="Gomez A."/>
        </authorList>
    </citation>
    <scope>NUCLEOTIDE SEQUENCE [LARGE SCALE GENOMIC DNA]</scope>
    <source>
        <strain evidence="5">HYR1</strain>
    </source>
</reference>
<dbReference type="Pfam" id="PF13499">
    <property type="entry name" value="EF-hand_7"/>
    <property type="match status" value="1"/>
</dbReference>
<comment type="caution">
    <text evidence="5">The sequence shown here is derived from an EMBL/GenBank/DDBJ whole genome shotgun (WGS) entry which is preliminary data.</text>
</comment>
<evidence type="ECO:0000256" key="3">
    <source>
        <dbReference type="SAM" id="Coils"/>
    </source>
</evidence>
<feature type="coiled-coil region" evidence="3">
    <location>
        <begin position="246"/>
        <end position="277"/>
    </location>
</feature>
<dbReference type="InterPro" id="IPR011992">
    <property type="entry name" value="EF-hand-dom_pair"/>
</dbReference>
<evidence type="ECO:0000313" key="6">
    <source>
        <dbReference type="Proteomes" id="UP000276133"/>
    </source>
</evidence>
<dbReference type="InterPro" id="IPR018247">
    <property type="entry name" value="EF_Hand_1_Ca_BS"/>
</dbReference>
<evidence type="ECO:0000313" key="5">
    <source>
        <dbReference type="EMBL" id="RNA39993.1"/>
    </source>
</evidence>
<dbReference type="InterPro" id="IPR051111">
    <property type="entry name" value="Ca-binding_regulatory"/>
</dbReference>
<dbReference type="PANTHER" id="PTHR46311">
    <property type="entry name" value="CALCIUM-BINDING PROTEIN 8-RELATED"/>
    <property type="match status" value="1"/>
</dbReference>
<dbReference type="Gene3D" id="1.10.238.10">
    <property type="entry name" value="EF-hand"/>
    <property type="match status" value="1"/>
</dbReference>
<dbReference type="GO" id="GO:0032588">
    <property type="term" value="C:trans-Golgi network membrane"/>
    <property type="evidence" value="ECO:0007669"/>
    <property type="project" value="TreeGrafter"/>
</dbReference>
<keyword evidence="6" id="KW-1185">Reference proteome</keyword>
<keyword evidence="1" id="KW-0677">Repeat</keyword>
<dbReference type="PROSITE" id="PS50222">
    <property type="entry name" value="EF_HAND_2"/>
    <property type="match status" value="1"/>
</dbReference>
<name>A0A3M7SW43_BRAPC</name>
<dbReference type="Proteomes" id="UP000276133">
    <property type="component" value="Unassembled WGS sequence"/>
</dbReference>
<dbReference type="STRING" id="10195.A0A3M7SW43"/>
<evidence type="ECO:0000256" key="1">
    <source>
        <dbReference type="ARBA" id="ARBA00022737"/>
    </source>
</evidence>
<dbReference type="AlphaFoldDB" id="A0A3M7SW43"/>
<gene>
    <name evidence="5" type="ORF">BpHYR1_032921</name>
</gene>
<sequence>MNNFSDNDPRKLKMLLQSRAAELFRICDLEDKGFINKKDIQRMRESLNLRPDQLEEVFESLDEDKNGYLTLDEFTAGFSKYIGVNLEDNDCSESANFERADLEADEEFRETMDSLGASHLIDSEPNIKSLWLRLRNDDHTLLRSFESFVANISQELKRSRTDFSILESALQNKSIDYDENIRRLYEEMEAQIKNERSKITQKESQKENEIKEKLGKDLLDKDKQLQDSLSKQIDMEQKLFRLNLLEYKQKQENERLIKEKAMLEEQLQEKNQSLQDSKSYINSLVQQTKEEKRNRFKETLKITENIAIERETLIKELELLKDINRKLRDERDELELKKKENKSVNGKKLTKKGSILSNYIGNQKSQDSDGGQFDPIKLIKADYYSEDEQESDIE</sequence>
<feature type="domain" description="EF-hand" evidence="4">
    <location>
        <begin position="49"/>
        <end position="84"/>
    </location>
</feature>
<dbReference type="GO" id="GO:0005509">
    <property type="term" value="F:calcium ion binding"/>
    <property type="evidence" value="ECO:0007669"/>
    <property type="project" value="InterPro"/>
</dbReference>
<dbReference type="InterPro" id="IPR002048">
    <property type="entry name" value="EF_hand_dom"/>
</dbReference>